<dbReference type="EMBL" id="HE804045">
    <property type="protein sequence ID" value="CCH34208.1"/>
    <property type="molecule type" value="Genomic_DNA"/>
</dbReference>
<evidence type="ECO:0000313" key="2">
    <source>
        <dbReference type="Proteomes" id="UP000006281"/>
    </source>
</evidence>
<sequence>MALTSSGTFPGVLWMGVRGPLRPLAEATGATGDWRPHLTVARARRRGDRLPHVDFDGREWTVTEVALVRSCPSTGYEVLDRVPLTTPNG</sequence>
<name>K0KC78_SACES</name>
<keyword evidence="2" id="KW-1185">Reference proteome</keyword>
<dbReference type="InterPro" id="IPR009097">
    <property type="entry name" value="Cyclic_Pdiesterase"/>
</dbReference>
<dbReference type="KEGG" id="sesp:BN6_69720"/>
<dbReference type="Gene3D" id="3.90.1140.10">
    <property type="entry name" value="Cyclic phosphodiesterase"/>
    <property type="match status" value="1"/>
</dbReference>
<evidence type="ECO:0000313" key="1">
    <source>
        <dbReference type="EMBL" id="CCH34208.1"/>
    </source>
</evidence>
<dbReference type="SUPFAM" id="SSF55144">
    <property type="entry name" value="LigT-like"/>
    <property type="match status" value="1"/>
</dbReference>
<accession>K0KC78</accession>
<dbReference type="Proteomes" id="UP000006281">
    <property type="component" value="Chromosome"/>
</dbReference>
<dbReference type="STRING" id="1179773.BN6_69720"/>
<gene>
    <name evidence="1" type="ordered locus">BN6_69720</name>
</gene>
<dbReference type="AlphaFoldDB" id="K0KC78"/>
<proteinExistence type="predicted"/>
<dbReference type="eggNOG" id="COG1514">
    <property type="taxonomic scope" value="Bacteria"/>
</dbReference>
<protein>
    <recommendedName>
        <fullName evidence="3">Phosphoesterase HXTX domain-containing protein</fullName>
    </recommendedName>
</protein>
<organism evidence="1 2">
    <name type="scientific">Saccharothrix espanaensis (strain ATCC 51144 / DSM 44229 / JCM 9112 / NBRC 15066 / NRRL 15764)</name>
    <dbReference type="NCBI Taxonomy" id="1179773"/>
    <lineage>
        <taxon>Bacteria</taxon>
        <taxon>Bacillati</taxon>
        <taxon>Actinomycetota</taxon>
        <taxon>Actinomycetes</taxon>
        <taxon>Pseudonocardiales</taxon>
        <taxon>Pseudonocardiaceae</taxon>
        <taxon>Saccharothrix</taxon>
    </lineage>
</organism>
<dbReference type="PATRIC" id="fig|1179773.3.peg.7048"/>
<evidence type="ECO:0008006" key="3">
    <source>
        <dbReference type="Google" id="ProtNLM"/>
    </source>
</evidence>
<reference evidence="1 2" key="1">
    <citation type="journal article" date="2012" name="BMC Genomics">
        <title>Complete genome sequence of Saccharothrix espanaensis DSM 44229T and comparison to the other completely sequenced Pseudonocardiaceae.</title>
        <authorList>
            <person name="Strobel T."/>
            <person name="Al-Dilaimi A."/>
            <person name="Blom J."/>
            <person name="Gessner A."/>
            <person name="Kalinowski J."/>
            <person name="Luzhetska M."/>
            <person name="Puhler A."/>
            <person name="Szczepanowski R."/>
            <person name="Bechthold A."/>
            <person name="Ruckert C."/>
        </authorList>
    </citation>
    <scope>NUCLEOTIDE SEQUENCE [LARGE SCALE GENOMIC DNA]</scope>
    <source>
        <strain evidence="2">ATCC 51144 / DSM 44229 / JCM 9112 / NBRC 15066 / NRRL 15764</strain>
    </source>
</reference>
<dbReference type="HOGENOM" id="CLU_2452812_0_0_11"/>